<proteinExistence type="predicted"/>
<gene>
    <name evidence="1" type="ORF">EU557_20025</name>
</gene>
<sequence>MIQVLDSLFIQVSPHLHMARWEWRGPMSYSYFQQAFEKLLDISREHQLTRWLADIGTMPLIGIDEQTWLSEIWLPQFSKLGVQYLALIEPASMHNQLVIDSILSEGLRYTKTNVQFFTDIPAALDWLTKSTTPLMENLEQEWQAALPPSQRIYRNAMRQLWEVGR</sequence>
<dbReference type="RefSeq" id="WP_135532256.1">
    <property type="nucleotide sequence ID" value="NZ_SRKZ01000006.1"/>
</dbReference>
<comment type="caution">
    <text evidence="1">The sequence shown here is derived from an EMBL/GenBank/DDBJ whole genome shotgun (WGS) entry which is preliminary data.</text>
</comment>
<protein>
    <recommendedName>
        <fullName evidence="3">STAS/SEC14 domain-containing protein</fullName>
    </recommendedName>
</protein>
<evidence type="ECO:0000313" key="2">
    <source>
        <dbReference type="Proteomes" id="UP000298284"/>
    </source>
</evidence>
<dbReference type="OrthoDB" id="880556at2"/>
<accession>A0A4Z0MFU7</accession>
<organism evidence="1 2">
    <name type="scientific">Hymenobacter wooponensis</name>
    <dbReference type="NCBI Taxonomy" id="1525360"/>
    <lineage>
        <taxon>Bacteria</taxon>
        <taxon>Pseudomonadati</taxon>
        <taxon>Bacteroidota</taxon>
        <taxon>Cytophagia</taxon>
        <taxon>Cytophagales</taxon>
        <taxon>Hymenobacteraceae</taxon>
        <taxon>Hymenobacter</taxon>
    </lineage>
</organism>
<name>A0A4Z0MFU7_9BACT</name>
<dbReference type="Proteomes" id="UP000298284">
    <property type="component" value="Unassembled WGS sequence"/>
</dbReference>
<dbReference type="AlphaFoldDB" id="A0A4Z0MFU7"/>
<evidence type="ECO:0008006" key="3">
    <source>
        <dbReference type="Google" id="ProtNLM"/>
    </source>
</evidence>
<evidence type="ECO:0000313" key="1">
    <source>
        <dbReference type="EMBL" id="TGD78396.1"/>
    </source>
</evidence>
<reference evidence="1 2" key="1">
    <citation type="submission" date="2019-04" db="EMBL/GenBank/DDBJ databases">
        <authorList>
            <person name="Feng G."/>
            <person name="Zhang J."/>
            <person name="Zhu H."/>
        </authorList>
    </citation>
    <scope>NUCLEOTIDE SEQUENCE [LARGE SCALE GENOMIC DNA]</scope>
    <source>
        <strain evidence="1 2">JCM 19491</strain>
    </source>
</reference>
<dbReference type="EMBL" id="SRKZ01000006">
    <property type="protein sequence ID" value="TGD78396.1"/>
    <property type="molecule type" value="Genomic_DNA"/>
</dbReference>
<keyword evidence="2" id="KW-1185">Reference proteome</keyword>